<keyword evidence="6" id="KW-1185">Reference proteome</keyword>
<sequence>MTPQDSNTTKGAVEASFIDVHCHCLPGLDDGPPDVPAALTLCRALAADRIATVVATPHQLGRYDGRYDARMIRRAVAQLNELLAEARIPLSVLPGADIRIDERIEDMVRSDEIVTVADGKRYLLLELPHEVFIDPEMLLARLVEGGLCGVITHPERHAFLAERPEFVRRWVPYRPCLQITAGSFLGGFGRRSEEAAWAFLREPLPLAVATDAHDTAGRAPCMSEAYRLLHRYVGRDEADILCMENPRRLVAGEALVSLNVE</sequence>
<evidence type="ECO:0000313" key="6">
    <source>
        <dbReference type="Proteomes" id="UP001431776"/>
    </source>
</evidence>
<dbReference type="EC" id="3.1.3.48" evidence="2"/>
<protein>
    <recommendedName>
        <fullName evidence="2">protein-tyrosine-phosphatase</fullName>
        <ecNumber evidence="2">3.1.3.48</ecNumber>
    </recommendedName>
</protein>
<evidence type="ECO:0000256" key="1">
    <source>
        <dbReference type="ARBA" id="ARBA00005750"/>
    </source>
</evidence>
<dbReference type="PANTHER" id="PTHR39181:SF1">
    <property type="entry name" value="TYROSINE-PROTEIN PHOSPHATASE YWQE"/>
    <property type="match status" value="1"/>
</dbReference>
<reference evidence="5" key="1">
    <citation type="submission" date="2023-05" db="EMBL/GenBank/DDBJ databases">
        <title>Anaerotaeda fermentans gen. nov., sp. nov., a novel anaerobic planctomycete of the new family within the order Sedimentisphaerales isolated from Taman Peninsula, Russia.</title>
        <authorList>
            <person name="Khomyakova M.A."/>
            <person name="Merkel A.Y."/>
            <person name="Slobodkin A.I."/>
        </authorList>
    </citation>
    <scope>NUCLEOTIDE SEQUENCE</scope>
    <source>
        <strain evidence="5">M17dextr</strain>
    </source>
</reference>
<keyword evidence="3" id="KW-0378">Hydrolase</keyword>
<organism evidence="5 6">
    <name type="scientific">Anaerobaca lacustris</name>
    <dbReference type="NCBI Taxonomy" id="3044600"/>
    <lineage>
        <taxon>Bacteria</taxon>
        <taxon>Pseudomonadati</taxon>
        <taxon>Planctomycetota</taxon>
        <taxon>Phycisphaerae</taxon>
        <taxon>Sedimentisphaerales</taxon>
        <taxon>Anaerobacaceae</taxon>
        <taxon>Anaerobaca</taxon>
    </lineage>
</organism>
<comment type="caution">
    <text evidence="5">The sequence shown here is derived from an EMBL/GenBank/DDBJ whole genome shotgun (WGS) entry which is preliminary data.</text>
</comment>
<dbReference type="Pfam" id="PF19567">
    <property type="entry name" value="CpsB_CapC"/>
    <property type="match status" value="1"/>
</dbReference>
<accession>A0AAW6TTF6</accession>
<dbReference type="Proteomes" id="UP001431776">
    <property type="component" value="Unassembled WGS sequence"/>
</dbReference>
<gene>
    <name evidence="5" type="ORF">QJ522_00820</name>
</gene>
<evidence type="ECO:0000313" key="5">
    <source>
        <dbReference type="EMBL" id="MDI6447569.1"/>
    </source>
</evidence>
<comment type="similarity">
    <text evidence="1">Belongs to the metallo-dependent hydrolases superfamily. CpsB/CapC family.</text>
</comment>
<dbReference type="PIRSF" id="PIRSF016557">
    <property type="entry name" value="Caps_synth_CpsB"/>
    <property type="match status" value="1"/>
</dbReference>
<dbReference type="Gene3D" id="3.20.20.140">
    <property type="entry name" value="Metal-dependent hydrolases"/>
    <property type="match status" value="1"/>
</dbReference>
<dbReference type="SUPFAM" id="SSF89550">
    <property type="entry name" value="PHP domain-like"/>
    <property type="match status" value="1"/>
</dbReference>
<comment type="catalytic activity">
    <reaction evidence="4">
        <text>O-phospho-L-tyrosyl-[protein] + H2O = L-tyrosyl-[protein] + phosphate</text>
        <dbReference type="Rhea" id="RHEA:10684"/>
        <dbReference type="Rhea" id="RHEA-COMP:10136"/>
        <dbReference type="Rhea" id="RHEA-COMP:20101"/>
        <dbReference type="ChEBI" id="CHEBI:15377"/>
        <dbReference type="ChEBI" id="CHEBI:43474"/>
        <dbReference type="ChEBI" id="CHEBI:46858"/>
        <dbReference type="ChEBI" id="CHEBI:61978"/>
        <dbReference type="EC" id="3.1.3.48"/>
    </reaction>
</comment>
<dbReference type="GO" id="GO:0004725">
    <property type="term" value="F:protein tyrosine phosphatase activity"/>
    <property type="evidence" value="ECO:0007669"/>
    <property type="project" value="UniProtKB-EC"/>
</dbReference>
<dbReference type="EMBL" id="JASCXX010000001">
    <property type="protein sequence ID" value="MDI6447569.1"/>
    <property type="molecule type" value="Genomic_DNA"/>
</dbReference>
<evidence type="ECO:0000256" key="2">
    <source>
        <dbReference type="ARBA" id="ARBA00013064"/>
    </source>
</evidence>
<dbReference type="InterPro" id="IPR016667">
    <property type="entry name" value="Caps_polysacc_synth_CpsB/CapC"/>
</dbReference>
<evidence type="ECO:0000256" key="3">
    <source>
        <dbReference type="ARBA" id="ARBA00022801"/>
    </source>
</evidence>
<dbReference type="GO" id="GO:0030145">
    <property type="term" value="F:manganese ion binding"/>
    <property type="evidence" value="ECO:0007669"/>
    <property type="project" value="InterPro"/>
</dbReference>
<proteinExistence type="inferred from homology"/>
<dbReference type="AlphaFoldDB" id="A0AAW6TTF6"/>
<evidence type="ECO:0000256" key="4">
    <source>
        <dbReference type="ARBA" id="ARBA00051722"/>
    </source>
</evidence>
<name>A0AAW6TTF6_9BACT</name>
<dbReference type="InterPro" id="IPR016195">
    <property type="entry name" value="Pol/histidinol_Pase-like"/>
</dbReference>
<dbReference type="PANTHER" id="PTHR39181">
    <property type="entry name" value="TYROSINE-PROTEIN PHOSPHATASE YWQE"/>
    <property type="match status" value="1"/>
</dbReference>
<dbReference type="RefSeq" id="WP_349242980.1">
    <property type="nucleotide sequence ID" value="NZ_JASCXX010000001.1"/>
</dbReference>